<comment type="function">
    <text evidence="3">Catalyzes the NAD-dependent oxidative cleavage of spermidine and the subsequent transfer of the butylamine moiety of spermidine to the epsilon-amino group of a specific lysine residue of the eIF-5A precursor protein to form the intermediate deoxyhypusine residue.</text>
</comment>
<evidence type="ECO:0000256" key="8">
    <source>
        <dbReference type="ARBA" id="ARBA00023027"/>
    </source>
</evidence>
<evidence type="ECO:0000313" key="11">
    <source>
        <dbReference type="Proteomes" id="UP000242180"/>
    </source>
</evidence>
<dbReference type="OMA" id="HSIINAN"/>
<dbReference type="Pfam" id="PF01916">
    <property type="entry name" value="DS"/>
    <property type="match status" value="1"/>
</dbReference>
<dbReference type="EMBL" id="MCGN01000005">
    <property type="protein sequence ID" value="ORY96946.1"/>
    <property type="molecule type" value="Genomic_DNA"/>
</dbReference>
<dbReference type="Proteomes" id="UP000242180">
    <property type="component" value="Unassembled WGS sequence"/>
</dbReference>
<dbReference type="OrthoDB" id="294378at2759"/>
<dbReference type="InterPro" id="IPR036982">
    <property type="entry name" value="Deoxyhypusine_synthase_sf"/>
</dbReference>
<dbReference type="AlphaFoldDB" id="A0A1X2HF65"/>
<evidence type="ECO:0000256" key="6">
    <source>
        <dbReference type="ARBA" id="ARBA00012683"/>
    </source>
</evidence>
<keyword evidence="11" id="KW-1185">Reference proteome</keyword>
<keyword evidence="9" id="KW-0386">Hypusine biosynthesis</keyword>
<accession>A0A1X2HF65</accession>
<dbReference type="STRING" id="13706.A0A1X2HF65"/>
<organism evidence="10 11">
    <name type="scientific">Syncephalastrum racemosum</name>
    <name type="common">Filamentous fungus</name>
    <dbReference type="NCBI Taxonomy" id="13706"/>
    <lineage>
        <taxon>Eukaryota</taxon>
        <taxon>Fungi</taxon>
        <taxon>Fungi incertae sedis</taxon>
        <taxon>Mucoromycota</taxon>
        <taxon>Mucoromycotina</taxon>
        <taxon>Mucoromycetes</taxon>
        <taxon>Mucorales</taxon>
        <taxon>Syncephalastraceae</taxon>
        <taxon>Syncephalastrum</taxon>
    </lineage>
</organism>
<dbReference type="FunFam" id="3.40.910.10:FF:000001">
    <property type="entry name" value="Probable deoxyhypusine synthase"/>
    <property type="match status" value="1"/>
</dbReference>
<comment type="caution">
    <text evidence="10">The sequence shown here is derived from an EMBL/GenBank/DDBJ whole genome shotgun (WGS) entry which is preliminary data.</text>
</comment>
<reference evidence="10 11" key="1">
    <citation type="submission" date="2016-07" db="EMBL/GenBank/DDBJ databases">
        <title>Pervasive Adenine N6-methylation of Active Genes in Fungi.</title>
        <authorList>
            <consortium name="DOE Joint Genome Institute"/>
            <person name="Mondo S.J."/>
            <person name="Dannebaum R.O."/>
            <person name="Kuo R.C."/>
            <person name="Labutti K."/>
            <person name="Haridas S."/>
            <person name="Kuo A."/>
            <person name="Salamov A."/>
            <person name="Ahrendt S.R."/>
            <person name="Lipzen A."/>
            <person name="Sullivan W."/>
            <person name="Andreopoulos W.B."/>
            <person name="Clum A."/>
            <person name="Lindquist E."/>
            <person name="Daum C."/>
            <person name="Ramamoorthy G.K."/>
            <person name="Gryganskyi A."/>
            <person name="Culley D."/>
            <person name="Magnuson J.K."/>
            <person name="James T.Y."/>
            <person name="O'Malley M.A."/>
            <person name="Stajich J.E."/>
            <person name="Spatafora J.W."/>
            <person name="Visel A."/>
            <person name="Grigoriev I.V."/>
        </authorList>
    </citation>
    <scope>NUCLEOTIDE SEQUENCE [LARGE SCALE GENOMIC DNA]</scope>
    <source>
        <strain evidence="10 11">NRRL 2496</strain>
    </source>
</reference>
<proteinExistence type="inferred from homology"/>
<dbReference type="NCBIfam" id="TIGR00321">
    <property type="entry name" value="dhys"/>
    <property type="match status" value="1"/>
</dbReference>
<dbReference type="GO" id="GO:0034038">
    <property type="term" value="F:deoxyhypusine synthase activity"/>
    <property type="evidence" value="ECO:0007669"/>
    <property type="project" value="UniProtKB-EC"/>
</dbReference>
<protein>
    <recommendedName>
        <fullName evidence="6">deoxyhypusine synthase</fullName>
        <ecNumber evidence="6">2.5.1.46</ecNumber>
    </recommendedName>
</protein>
<evidence type="ECO:0000256" key="2">
    <source>
        <dbReference type="ARBA" id="ARBA00001911"/>
    </source>
</evidence>
<evidence type="ECO:0000256" key="7">
    <source>
        <dbReference type="ARBA" id="ARBA00022679"/>
    </source>
</evidence>
<evidence type="ECO:0000256" key="5">
    <source>
        <dbReference type="ARBA" id="ARBA00009892"/>
    </source>
</evidence>
<comment type="similarity">
    <text evidence="5">Belongs to the deoxyhypusine synthase family.</text>
</comment>
<name>A0A1X2HF65_SYNRA</name>
<evidence type="ECO:0000313" key="10">
    <source>
        <dbReference type="EMBL" id="ORY96946.1"/>
    </source>
</evidence>
<dbReference type="SUPFAM" id="SSF52467">
    <property type="entry name" value="DHS-like NAD/FAD-binding domain"/>
    <property type="match status" value="1"/>
</dbReference>
<gene>
    <name evidence="10" type="ORF">BCR43DRAFT_492534</name>
</gene>
<evidence type="ECO:0000256" key="3">
    <source>
        <dbReference type="ARBA" id="ARBA00002823"/>
    </source>
</evidence>
<dbReference type="InterPro" id="IPR029035">
    <property type="entry name" value="DHS-like_NAD/FAD-binding_dom"/>
</dbReference>
<dbReference type="FunCoup" id="A0A1X2HF65">
    <property type="interactions" value="657"/>
</dbReference>
<keyword evidence="7" id="KW-0808">Transferase</keyword>
<comment type="pathway">
    <text evidence="4">Protein modification; eIF5A hypusination.</text>
</comment>
<dbReference type="PANTHER" id="PTHR11703:SF0">
    <property type="entry name" value="DEOXYHYPUSINE SYNTHASE"/>
    <property type="match status" value="1"/>
</dbReference>
<dbReference type="InParanoid" id="A0A1X2HF65"/>
<dbReference type="EC" id="2.5.1.46" evidence="6"/>
<dbReference type="PANTHER" id="PTHR11703">
    <property type="entry name" value="DEOXYHYPUSINE SYNTHASE"/>
    <property type="match status" value="1"/>
</dbReference>
<sequence>MSTYKTIGFQASGLGEAMDIINEMRNWRLSDEPVAEDENDDLRDPEVRKKTKCKIFLGYTSNLVSSGVREVIRFLVQHKMVDVVVATAGGVEEDFIKCLAPTFLGDFQLRGSELRKQGLNRIGNLLVPNNNYCKFEDWVVPILDQMLHEQKDQGTVWTPSSMIKRLGEEINDESSIYYWCAKNDIPVFCPAITDGSLGDMIYFHSIRNPGLIIDIAADIRGMNNNAVHARKTGMIILGGGLIKHHICNANLMRNGADYAVYINTAQEFDGSDAGARPDEAVSWGKIRADSRHVKVCAEATLVFPLIVAETFAKGYHAEKA</sequence>
<dbReference type="InterPro" id="IPR002773">
    <property type="entry name" value="Deoxyhypusine_synthase"/>
</dbReference>
<evidence type="ECO:0000256" key="1">
    <source>
        <dbReference type="ARBA" id="ARBA00000952"/>
    </source>
</evidence>
<keyword evidence="8" id="KW-0520">NAD</keyword>
<evidence type="ECO:0000256" key="9">
    <source>
        <dbReference type="ARBA" id="ARBA00023256"/>
    </source>
</evidence>
<dbReference type="Gene3D" id="3.40.910.10">
    <property type="entry name" value="Deoxyhypusine synthase"/>
    <property type="match status" value="1"/>
</dbReference>
<comment type="cofactor">
    <cofactor evidence="2">
        <name>NAD(+)</name>
        <dbReference type="ChEBI" id="CHEBI:57540"/>
    </cofactor>
</comment>
<comment type="catalytic activity">
    <reaction evidence="1">
        <text>[eIF5A protein]-L-lysine + spermidine = [eIF5A protein]-deoxyhypusine + propane-1,3-diamine</text>
        <dbReference type="Rhea" id="RHEA:33299"/>
        <dbReference type="Rhea" id="RHEA-COMP:10143"/>
        <dbReference type="Rhea" id="RHEA-COMP:10144"/>
        <dbReference type="ChEBI" id="CHEBI:29969"/>
        <dbReference type="ChEBI" id="CHEBI:57484"/>
        <dbReference type="ChEBI" id="CHEBI:57834"/>
        <dbReference type="ChEBI" id="CHEBI:82657"/>
        <dbReference type="EC" id="2.5.1.46"/>
    </reaction>
</comment>
<dbReference type="GO" id="GO:0005737">
    <property type="term" value="C:cytoplasm"/>
    <property type="evidence" value="ECO:0007669"/>
    <property type="project" value="TreeGrafter"/>
</dbReference>
<evidence type="ECO:0000256" key="4">
    <source>
        <dbReference type="ARBA" id="ARBA00005041"/>
    </source>
</evidence>